<dbReference type="Proteomes" id="UP000184300">
    <property type="component" value="Unassembled WGS sequence"/>
</dbReference>
<name>A0A1L9VR29_ASPGL</name>
<proteinExistence type="predicted"/>
<evidence type="ECO:0000313" key="2">
    <source>
        <dbReference type="EMBL" id="OJJ86340.1"/>
    </source>
</evidence>
<reference evidence="3" key="1">
    <citation type="journal article" date="2017" name="Genome Biol.">
        <title>Comparative genomics reveals high biological diversity and specific adaptations in the industrially and medically important fungal genus Aspergillus.</title>
        <authorList>
            <person name="de Vries R.P."/>
            <person name="Riley R."/>
            <person name="Wiebenga A."/>
            <person name="Aguilar-Osorio G."/>
            <person name="Amillis S."/>
            <person name="Uchima C.A."/>
            <person name="Anderluh G."/>
            <person name="Asadollahi M."/>
            <person name="Askin M."/>
            <person name="Barry K."/>
            <person name="Battaglia E."/>
            <person name="Bayram O."/>
            <person name="Benocci T."/>
            <person name="Braus-Stromeyer S.A."/>
            <person name="Caldana C."/>
            <person name="Canovas D."/>
            <person name="Cerqueira G.C."/>
            <person name="Chen F."/>
            <person name="Chen W."/>
            <person name="Choi C."/>
            <person name="Clum A."/>
            <person name="Dos Santos R.A."/>
            <person name="Damasio A.R."/>
            <person name="Diallinas G."/>
            <person name="Emri T."/>
            <person name="Fekete E."/>
            <person name="Flipphi M."/>
            <person name="Freyberg S."/>
            <person name="Gallo A."/>
            <person name="Gournas C."/>
            <person name="Habgood R."/>
            <person name="Hainaut M."/>
            <person name="Harispe M.L."/>
            <person name="Henrissat B."/>
            <person name="Hilden K.S."/>
            <person name="Hope R."/>
            <person name="Hossain A."/>
            <person name="Karabika E."/>
            <person name="Karaffa L."/>
            <person name="Karanyi Z."/>
            <person name="Krasevec N."/>
            <person name="Kuo A."/>
            <person name="Kusch H."/>
            <person name="LaButti K."/>
            <person name="Lagendijk E.L."/>
            <person name="Lapidus A."/>
            <person name="Levasseur A."/>
            <person name="Lindquist E."/>
            <person name="Lipzen A."/>
            <person name="Logrieco A.F."/>
            <person name="MacCabe A."/>
            <person name="Maekelae M.R."/>
            <person name="Malavazi I."/>
            <person name="Melin P."/>
            <person name="Meyer V."/>
            <person name="Mielnichuk N."/>
            <person name="Miskei M."/>
            <person name="Molnar A.P."/>
            <person name="Mule G."/>
            <person name="Ngan C.Y."/>
            <person name="Orejas M."/>
            <person name="Orosz E."/>
            <person name="Ouedraogo J.P."/>
            <person name="Overkamp K.M."/>
            <person name="Park H.-S."/>
            <person name="Perrone G."/>
            <person name="Piumi F."/>
            <person name="Punt P.J."/>
            <person name="Ram A.F."/>
            <person name="Ramon A."/>
            <person name="Rauscher S."/>
            <person name="Record E."/>
            <person name="Riano-Pachon D.M."/>
            <person name="Robert V."/>
            <person name="Roehrig J."/>
            <person name="Ruller R."/>
            <person name="Salamov A."/>
            <person name="Salih N.S."/>
            <person name="Samson R.A."/>
            <person name="Sandor E."/>
            <person name="Sanguinetti M."/>
            <person name="Schuetze T."/>
            <person name="Sepcic K."/>
            <person name="Shelest E."/>
            <person name="Sherlock G."/>
            <person name="Sophianopoulou V."/>
            <person name="Squina F.M."/>
            <person name="Sun H."/>
            <person name="Susca A."/>
            <person name="Todd R.B."/>
            <person name="Tsang A."/>
            <person name="Unkles S.E."/>
            <person name="van de Wiele N."/>
            <person name="van Rossen-Uffink D."/>
            <person name="Oliveira J.V."/>
            <person name="Vesth T.C."/>
            <person name="Visser J."/>
            <person name="Yu J.-H."/>
            <person name="Zhou M."/>
            <person name="Andersen M.R."/>
            <person name="Archer D.B."/>
            <person name="Baker S.E."/>
            <person name="Benoit I."/>
            <person name="Brakhage A.A."/>
            <person name="Braus G.H."/>
            <person name="Fischer R."/>
            <person name="Frisvad J.C."/>
            <person name="Goldman G.H."/>
            <person name="Houbraken J."/>
            <person name="Oakley B."/>
            <person name="Pocsi I."/>
            <person name="Scazzocchio C."/>
            <person name="Seiboth B."/>
            <person name="vanKuyk P.A."/>
            <person name="Wortman J."/>
            <person name="Dyer P.S."/>
            <person name="Grigoriev I.V."/>
        </authorList>
    </citation>
    <scope>NUCLEOTIDE SEQUENCE [LARGE SCALE GENOMIC DNA]</scope>
    <source>
        <strain evidence="3">CBS 516.65</strain>
    </source>
</reference>
<keyword evidence="1" id="KW-0812">Transmembrane</keyword>
<evidence type="ECO:0000256" key="1">
    <source>
        <dbReference type="SAM" id="Phobius"/>
    </source>
</evidence>
<sequence>MRRGTDPRLYFCRHRLFPTGFGNIHKYGVCYYVRSTCTYNQAAKELIVIIVFLPDSFTTRSARPPGVYRAFIPAGKPRARPPPHPVKVGREITVLSLKRMVSICLIALRALPMCAHAHVCNHGCVLGFLGSWVLVLWLLLVGVPGVPDTFHPHPIAFFTNCWL</sequence>
<organism evidence="2 3">
    <name type="scientific">Aspergillus glaucus CBS 516.65</name>
    <dbReference type="NCBI Taxonomy" id="1160497"/>
    <lineage>
        <taxon>Eukaryota</taxon>
        <taxon>Fungi</taxon>
        <taxon>Dikarya</taxon>
        <taxon>Ascomycota</taxon>
        <taxon>Pezizomycotina</taxon>
        <taxon>Eurotiomycetes</taxon>
        <taxon>Eurotiomycetidae</taxon>
        <taxon>Eurotiales</taxon>
        <taxon>Aspergillaceae</taxon>
        <taxon>Aspergillus</taxon>
        <taxon>Aspergillus subgen. Aspergillus</taxon>
    </lineage>
</organism>
<keyword evidence="1" id="KW-1133">Transmembrane helix</keyword>
<keyword evidence="3" id="KW-1185">Reference proteome</keyword>
<dbReference type="AlphaFoldDB" id="A0A1L9VR29"/>
<dbReference type="RefSeq" id="XP_022403029.1">
    <property type="nucleotide sequence ID" value="XM_022540248.1"/>
</dbReference>
<accession>A0A1L9VR29</accession>
<feature type="transmembrane region" description="Helical" evidence="1">
    <location>
        <begin position="125"/>
        <end position="143"/>
    </location>
</feature>
<protein>
    <submittedName>
        <fullName evidence="2">Uncharacterized protein</fullName>
    </submittedName>
</protein>
<dbReference type="EMBL" id="KV878892">
    <property type="protein sequence ID" value="OJJ86340.1"/>
    <property type="molecule type" value="Genomic_DNA"/>
</dbReference>
<dbReference type="GeneID" id="34456509"/>
<keyword evidence="1" id="KW-0472">Membrane</keyword>
<gene>
    <name evidence="2" type="ORF">ASPGLDRAFT_1215269</name>
</gene>
<evidence type="ECO:0000313" key="3">
    <source>
        <dbReference type="Proteomes" id="UP000184300"/>
    </source>
</evidence>
<dbReference type="VEuPathDB" id="FungiDB:ASPGLDRAFT_1215269"/>